<evidence type="ECO:0000313" key="2">
    <source>
        <dbReference type="Proteomes" id="UP000307087"/>
    </source>
</evidence>
<dbReference type="InterPro" id="IPR023393">
    <property type="entry name" value="START-like_dom_sf"/>
</dbReference>
<proteinExistence type="predicted"/>
<sequence>MPVVEVVLPVPPAAAFAYLADPRNRPAWQSSLRAVAEVVVPDGDPTAVGVTWTDVTAVPGVRPRLRTVVSEPGRRWAEVGELAGFSATLDLAFGPEPRGTRVVATFTVAGWGVGALLGRLAVVAVRSDLRRAGELMRTAGHE</sequence>
<dbReference type="InterPro" id="IPR019587">
    <property type="entry name" value="Polyketide_cyclase/dehydratase"/>
</dbReference>
<dbReference type="OrthoDB" id="7838135at2"/>
<comment type="caution">
    <text evidence="1">The sequence shown here is derived from an EMBL/GenBank/DDBJ whole genome shotgun (WGS) entry which is preliminary data.</text>
</comment>
<dbReference type="Proteomes" id="UP000307087">
    <property type="component" value="Unassembled WGS sequence"/>
</dbReference>
<organism evidence="1 2">
    <name type="scientific">Nocardioides caeni</name>
    <dbReference type="NCBI Taxonomy" id="574700"/>
    <lineage>
        <taxon>Bacteria</taxon>
        <taxon>Bacillati</taxon>
        <taxon>Actinomycetota</taxon>
        <taxon>Actinomycetes</taxon>
        <taxon>Propionibacteriales</taxon>
        <taxon>Nocardioidaceae</taxon>
        <taxon>Nocardioides</taxon>
    </lineage>
</organism>
<dbReference type="Pfam" id="PF10604">
    <property type="entry name" value="Polyketide_cyc2"/>
    <property type="match status" value="1"/>
</dbReference>
<dbReference type="RefSeq" id="WP_136563811.1">
    <property type="nucleotide sequence ID" value="NZ_BAABLS010000006.1"/>
</dbReference>
<keyword evidence="2" id="KW-1185">Reference proteome</keyword>
<name>A0A4S8N1Z2_9ACTN</name>
<gene>
    <name evidence="1" type="ORF">E9934_15565</name>
</gene>
<accession>A0A4S8N1Z2</accession>
<dbReference type="Gene3D" id="3.30.530.20">
    <property type="match status" value="1"/>
</dbReference>
<protein>
    <submittedName>
        <fullName evidence="1">SRPBCC family protein</fullName>
    </submittedName>
</protein>
<dbReference type="SUPFAM" id="SSF55961">
    <property type="entry name" value="Bet v1-like"/>
    <property type="match status" value="1"/>
</dbReference>
<dbReference type="AlphaFoldDB" id="A0A4S8N1Z2"/>
<dbReference type="EMBL" id="STGW01000012">
    <property type="protein sequence ID" value="THV09933.1"/>
    <property type="molecule type" value="Genomic_DNA"/>
</dbReference>
<evidence type="ECO:0000313" key="1">
    <source>
        <dbReference type="EMBL" id="THV09933.1"/>
    </source>
</evidence>
<reference evidence="1 2" key="1">
    <citation type="journal article" date="2009" name="Int. J. Syst. Evol. Microbiol.">
        <title>Nocardioides caeni sp. nov., isolated from wastewater.</title>
        <authorList>
            <person name="Yoon J.H."/>
            <person name="Kang S.J."/>
            <person name="Park S."/>
            <person name="Kim W."/>
            <person name="Oh T.K."/>
        </authorList>
    </citation>
    <scope>NUCLEOTIDE SEQUENCE [LARGE SCALE GENOMIC DNA]</scope>
    <source>
        <strain evidence="1 2">DSM 23134</strain>
    </source>
</reference>